<dbReference type="Proteomes" id="UP000244727">
    <property type="component" value="Chromosome"/>
</dbReference>
<dbReference type="Pfam" id="PF23366">
    <property type="entry name" value="Beta-prop_HVO_0234"/>
    <property type="match status" value="1"/>
</dbReference>
<gene>
    <name evidence="2" type="ORF">HARCEL1_00625</name>
</gene>
<evidence type="ECO:0000259" key="1">
    <source>
        <dbReference type="Pfam" id="PF23366"/>
    </source>
</evidence>
<feature type="domain" description="HVO-0234-like beta-propeller" evidence="1">
    <location>
        <begin position="4"/>
        <end position="274"/>
    </location>
</feature>
<sequence>MGDVSDDRVYDDDGPASTAYLGTVDGVVTLDVSTDRIGRFALEHSAVVRDLAVVDDRVVVATAEDVVVLSDGATATGFGEAIAVGGSDTILAAGPEGRIARLSDGVWSTVGDLQDVRSMAGPYVGTGDGVYRAGDCLAYEGLVGANALAAPDPGWAGTHEGLYRIADQGYEHDGVIRAVAAAGDAVHAATAEAVFERDPEGSGGPSAWTDLDPPTEAPIAALAHGPRGPDGQRTLLGVTVDGVAVLRPAASADGGDEWRRRTLGFEGIAGLVVA</sequence>
<dbReference type="AlphaFoldDB" id="A0A2R4WXR8"/>
<organism evidence="2 3">
    <name type="scientific">Halococcoides cellulosivorans</name>
    <dbReference type="NCBI Taxonomy" id="1679096"/>
    <lineage>
        <taxon>Archaea</taxon>
        <taxon>Methanobacteriati</taxon>
        <taxon>Methanobacteriota</taxon>
        <taxon>Stenosarchaea group</taxon>
        <taxon>Halobacteria</taxon>
        <taxon>Halobacteriales</taxon>
        <taxon>Haloarculaceae</taxon>
        <taxon>Halococcoides</taxon>
    </lineage>
</organism>
<dbReference type="KEGG" id="harc:HARCEL1_00625"/>
<proteinExistence type="predicted"/>
<evidence type="ECO:0000313" key="2">
    <source>
        <dbReference type="EMBL" id="AWB26328.1"/>
    </source>
</evidence>
<keyword evidence="3" id="KW-1185">Reference proteome</keyword>
<dbReference type="GeneID" id="36510966"/>
<dbReference type="EMBL" id="CP028858">
    <property type="protein sequence ID" value="AWB26328.1"/>
    <property type="molecule type" value="Genomic_DNA"/>
</dbReference>
<reference evidence="2 3" key="1">
    <citation type="submission" date="2018-04" db="EMBL/GenBank/DDBJ databases">
        <title>Halococcoides cellulosivorans gen. nov., sp. nov., an extremely halophilic cellulose-utilizing haloarchaeon from hypersaline lakes.</title>
        <authorList>
            <person name="Sorokin D.Y."/>
            <person name="Toshchakov S.V."/>
            <person name="Samarov N.I."/>
            <person name="Korzhenkov A."/>
            <person name="Kublanov I.V."/>
        </authorList>
    </citation>
    <scope>NUCLEOTIDE SEQUENCE [LARGE SCALE GENOMIC DNA]</scope>
    <source>
        <strain evidence="2 3">HArcel1</strain>
    </source>
</reference>
<accession>A0A2R4WXR8</accession>
<evidence type="ECO:0000313" key="3">
    <source>
        <dbReference type="Proteomes" id="UP000244727"/>
    </source>
</evidence>
<protein>
    <recommendedName>
        <fullName evidence="1">HVO-0234-like beta-propeller domain-containing protein</fullName>
    </recommendedName>
</protein>
<dbReference type="InterPro" id="IPR056505">
    <property type="entry name" value="Beta-prop_HVO_0234"/>
</dbReference>
<dbReference type="RefSeq" id="WP_108380697.1">
    <property type="nucleotide sequence ID" value="NZ_CP028858.1"/>
</dbReference>
<name>A0A2R4WXR8_9EURY</name>